<proteinExistence type="predicted"/>
<dbReference type="Proteomes" id="UP000596902">
    <property type="component" value="Unassembled WGS sequence"/>
</dbReference>
<protein>
    <submittedName>
        <fullName evidence="1">Uncharacterized protein</fullName>
    </submittedName>
</protein>
<reference evidence="1" key="2">
    <citation type="submission" date="2020-08" db="EMBL/GenBank/DDBJ databases">
        <title>Draft Genome Sequence of Cumin Blight Pathogen Alternaria burnsii.</title>
        <authorList>
            <person name="Feng Z."/>
        </authorList>
    </citation>
    <scope>NUCLEOTIDE SEQUENCE</scope>
    <source>
        <strain evidence="1">CBS107.38</strain>
    </source>
</reference>
<gene>
    <name evidence="1" type="ORF">GT037_009462</name>
</gene>
<name>A0A8H7AVM1_9PLEO</name>
<dbReference type="GeneID" id="62207687"/>
<comment type="caution">
    <text evidence="1">The sequence shown here is derived from an EMBL/GenBank/DDBJ whole genome shotgun (WGS) entry which is preliminary data.</text>
</comment>
<dbReference type="EMBL" id="JAAABM010000016">
    <property type="protein sequence ID" value="KAF7672431.1"/>
    <property type="molecule type" value="Genomic_DNA"/>
</dbReference>
<evidence type="ECO:0000313" key="1">
    <source>
        <dbReference type="EMBL" id="KAF7672431.1"/>
    </source>
</evidence>
<accession>A0A8H7AVM1</accession>
<evidence type="ECO:0000313" key="2">
    <source>
        <dbReference type="Proteomes" id="UP000596902"/>
    </source>
</evidence>
<reference evidence="1" key="1">
    <citation type="submission" date="2020-01" db="EMBL/GenBank/DDBJ databases">
        <authorList>
            <person name="Feng Z.H.Z."/>
        </authorList>
    </citation>
    <scope>NUCLEOTIDE SEQUENCE</scope>
    <source>
        <strain evidence="1">CBS107.38</strain>
    </source>
</reference>
<organism evidence="1 2">
    <name type="scientific">Alternaria burnsii</name>
    <dbReference type="NCBI Taxonomy" id="1187904"/>
    <lineage>
        <taxon>Eukaryota</taxon>
        <taxon>Fungi</taxon>
        <taxon>Dikarya</taxon>
        <taxon>Ascomycota</taxon>
        <taxon>Pezizomycotina</taxon>
        <taxon>Dothideomycetes</taxon>
        <taxon>Pleosporomycetidae</taxon>
        <taxon>Pleosporales</taxon>
        <taxon>Pleosporineae</taxon>
        <taxon>Pleosporaceae</taxon>
        <taxon>Alternaria</taxon>
        <taxon>Alternaria sect. Alternaria</taxon>
    </lineage>
</organism>
<dbReference type="RefSeq" id="XP_038782784.1">
    <property type="nucleotide sequence ID" value="XM_038934509.1"/>
</dbReference>
<dbReference type="AlphaFoldDB" id="A0A8H7AVM1"/>
<keyword evidence="2" id="KW-1185">Reference proteome</keyword>
<sequence length="426" mass="47312">MIYALGVSRELETAMFQAWQHGKVAADHLELVGKAEGPFGYTSEVYYNIYVPGGARVSRKYGPHIGLLANEGLPVDTEKILRTLDWILVGEAPDSSQWLRARLAQDKLFRVRSPDMQCEQRYKQVFYKYQAFIFGFYYQLLGQIISFENAYTADFFYGIWGTHSTSFLAMCTHLGRCLRKDEKATRSQILYILAAMYNGRCKTFYPNSTLPKLVGVIGQISVLTLPLIRITDDPKEISKIALVDVPIVDLIANSADGDLMASEGGGLRFEYPSENDHAVAITRPASPASRWTVYPCMSTVLNGDRTDGVVMAARCGKRLVGWFNPLAADVSFLSSAYVTESYSEETVVAFEVRDEHWEAGKILQPNPNQPGSEFGVVRSHGSSSMRYAAAGFYAERGEEIAIARTASEFSGAFDRVQAQDQGIVIA</sequence>